<dbReference type="GO" id="GO:0004834">
    <property type="term" value="F:tryptophan synthase activity"/>
    <property type="evidence" value="ECO:0007669"/>
    <property type="project" value="UniProtKB-UniRule"/>
</dbReference>
<evidence type="ECO:0000313" key="11">
    <source>
        <dbReference type="EMBL" id="KAB1657830.1"/>
    </source>
</evidence>
<comment type="similarity">
    <text evidence="9 10">Belongs to the TrpA family.</text>
</comment>
<organism evidence="11 12">
    <name type="scientific">Pseudoclavibacter chungangensis</name>
    <dbReference type="NCBI Taxonomy" id="587635"/>
    <lineage>
        <taxon>Bacteria</taxon>
        <taxon>Bacillati</taxon>
        <taxon>Actinomycetota</taxon>
        <taxon>Actinomycetes</taxon>
        <taxon>Micrococcales</taxon>
        <taxon>Microbacteriaceae</taxon>
        <taxon>Pseudoclavibacter</taxon>
    </lineage>
</organism>
<feature type="active site" description="Proton acceptor" evidence="9">
    <location>
        <position position="54"/>
    </location>
</feature>
<evidence type="ECO:0000256" key="8">
    <source>
        <dbReference type="ARBA" id="ARBA00049047"/>
    </source>
</evidence>
<dbReference type="OrthoDB" id="9804578at2"/>
<dbReference type="UniPathway" id="UPA00035">
    <property type="reaction ID" value="UER00044"/>
</dbReference>
<evidence type="ECO:0000256" key="7">
    <source>
        <dbReference type="ARBA" id="ARBA00023239"/>
    </source>
</evidence>
<gene>
    <name evidence="9" type="primary">trpA</name>
    <name evidence="11" type="ORF">F8O01_07750</name>
</gene>
<dbReference type="CDD" id="cd04724">
    <property type="entry name" value="Tryptophan_synthase_alpha"/>
    <property type="match status" value="1"/>
</dbReference>
<keyword evidence="5 9" id="KW-0822">Tryptophan biosynthesis</keyword>
<reference evidence="11 12" key="1">
    <citation type="submission" date="2019-09" db="EMBL/GenBank/DDBJ databases">
        <title>Phylogeny of genus Pseudoclavibacter and closely related genus.</title>
        <authorList>
            <person name="Li Y."/>
        </authorList>
    </citation>
    <scope>NUCLEOTIDE SEQUENCE [LARGE SCALE GENOMIC DNA]</scope>
    <source>
        <strain evidence="11 12">DSM 23821</strain>
    </source>
</reference>
<comment type="function">
    <text evidence="1 9">The alpha subunit is responsible for the aldol cleavage of indoleglycerol phosphate to indole and glyceraldehyde 3-phosphate.</text>
</comment>
<dbReference type="RefSeq" id="WP_158040312.1">
    <property type="nucleotide sequence ID" value="NZ_JACCFV010000001.1"/>
</dbReference>
<evidence type="ECO:0000256" key="3">
    <source>
        <dbReference type="ARBA" id="ARBA00011270"/>
    </source>
</evidence>
<evidence type="ECO:0000256" key="1">
    <source>
        <dbReference type="ARBA" id="ARBA00003365"/>
    </source>
</evidence>
<proteinExistence type="inferred from homology"/>
<dbReference type="PANTHER" id="PTHR43406">
    <property type="entry name" value="TRYPTOPHAN SYNTHASE, ALPHA CHAIN"/>
    <property type="match status" value="1"/>
</dbReference>
<dbReference type="InterPro" id="IPR011060">
    <property type="entry name" value="RibuloseP-bd_barrel"/>
</dbReference>
<dbReference type="Proteomes" id="UP000467240">
    <property type="component" value="Unassembled WGS sequence"/>
</dbReference>
<sequence>MTTTTQSPVADAIDAARRDRGGALIGYLPAGFPDLDTSVEAAVAVLESGFDVLEFGMPYSDPVMDGPVIQAATVEALENGFRVADVFEAIRRVRARVDKPVVVMTYWNLVLQHGVEQFARELREAGGAGLITPDLVPDEGADWIAAADEYGLDRIFLAAPTSSDERLRMITERSRGFVYTVSTMGITGARSDIDAAARSLADRLHAAGCARACVGIGISTPEQVHEVLGYAEGAIVGSVLVRALADGGVDEVRRVATALAAGTARDAS</sequence>
<evidence type="ECO:0000256" key="2">
    <source>
        <dbReference type="ARBA" id="ARBA00004733"/>
    </source>
</evidence>
<dbReference type="FunFam" id="3.20.20.70:FF:000037">
    <property type="entry name" value="Tryptophan synthase alpha chain"/>
    <property type="match status" value="1"/>
</dbReference>
<comment type="caution">
    <text evidence="11">The sequence shown here is derived from an EMBL/GenBank/DDBJ whole genome shotgun (WGS) entry which is preliminary data.</text>
</comment>
<dbReference type="InterPro" id="IPR013785">
    <property type="entry name" value="Aldolase_TIM"/>
</dbReference>
<accession>A0A7J5BWA7</accession>
<comment type="subunit">
    <text evidence="3 9">Tetramer of two alpha and two beta chains.</text>
</comment>
<dbReference type="GO" id="GO:0005829">
    <property type="term" value="C:cytosol"/>
    <property type="evidence" value="ECO:0007669"/>
    <property type="project" value="TreeGrafter"/>
</dbReference>
<dbReference type="EC" id="4.2.1.20" evidence="9"/>
<dbReference type="HAMAP" id="MF_00131">
    <property type="entry name" value="Trp_synth_alpha"/>
    <property type="match status" value="1"/>
</dbReference>
<evidence type="ECO:0000313" key="12">
    <source>
        <dbReference type="Proteomes" id="UP000467240"/>
    </source>
</evidence>
<dbReference type="EMBL" id="WBJZ01000008">
    <property type="protein sequence ID" value="KAB1657830.1"/>
    <property type="molecule type" value="Genomic_DNA"/>
</dbReference>
<comment type="pathway">
    <text evidence="2 9">Amino-acid biosynthesis; L-tryptophan biosynthesis; L-tryptophan from chorismate: step 5/5.</text>
</comment>
<keyword evidence="7 9" id="KW-0456">Lyase</keyword>
<evidence type="ECO:0000256" key="10">
    <source>
        <dbReference type="RuleBase" id="RU003662"/>
    </source>
</evidence>
<evidence type="ECO:0000256" key="4">
    <source>
        <dbReference type="ARBA" id="ARBA00022605"/>
    </source>
</evidence>
<comment type="catalytic activity">
    <reaction evidence="8 9">
        <text>(1S,2R)-1-C-(indol-3-yl)glycerol 3-phosphate + L-serine = D-glyceraldehyde 3-phosphate + L-tryptophan + H2O</text>
        <dbReference type="Rhea" id="RHEA:10532"/>
        <dbReference type="ChEBI" id="CHEBI:15377"/>
        <dbReference type="ChEBI" id="CHEBI:33384"/>
        <dbReference type="ChEBI" id="CHEBI:57912"/>
        <dbReference type="ChEBI" id="CHEBI:58866"/>
        <dbReference type="ChEBI" id="CHEBI:59776"/>
        <dbReference type="EC" id="4.2.1.20"/>
    </reaction>
</comment>
<dbReference type="Gene3D" id="3.20.20.70">
    <property type="entry name" value="Aldolase class I"/>
    <property type="match status" value="1"/>
</dbReference>
<protein>
    <recommendedName>
        <fullName evidence="9">Tryptophan synthase alpha chain</fullName>
        <ecNumber evidence="9">4.2.1.20</ecNumber>
    </recommendedName>
</protein>
<dbReference type="Pfam" id="PF00290">
    <property type="entry name" value="Trp_syntA"/>
    <property type="match status" value="1"/>
</dbReference>
<keyword evidence="12" id="KW-1185">Reference proteome</keyword>
<name>A0A7J5BWA7_9MICO</name>
<evidence type="ECO:0000256" key="6">
    <source>
        <dbReference type="ARBA" id="ARBA00023141"/>
    </source>
</evidence>
<dbReference type="InterPro" id="IPR002028">
    <property type="entry name" value="Trp_synthase_suA"/>
</dbReference>
<evidence type="ECO:0000256" key="9">
    <source>
        <dbReference type="HAMAP-Rule" id="MF_00131"/>
    </source>
</evidence>
<dbReference type="SUPFAM" id="SSF51366">
    <property type="entry name" value="Ribulose-phoshate binding barrel"/>
    <property type="match status" value="1"/>
</dbReference>
<keyword evidence="6 9" id="KW-0057">Aromatic amino acid biosynthesis</keyword>
<keyword evidence="4 9" id="KW-0028">Amino-acid biosynthesis</keyword>
<feature type="active site" description="Proton acceptor" evidence="9">
    <location>
        <position position="65"/>
    </location>
</feature>
<dbReference type="PANTHER" id="PTHR43406:SF1">
    <property type="entry name" value="TRYPTOPHAN SYNTHASE ALPHA CHAIN, CHLOROPLASTIC"/>
    <property type="match status" value="1"/>
</dbReference>
<evidence type="ECO:0000256" key="5">
    <source>
        <dbReference type="ARBA" id="ARBA00022822"/>
    </source>
</evidence>
<dbReference type="AlphaFoldDB" id="A0A7J5BWA7"/>
<dbReference type="NCBIfam" id="TIGR00262">
    <property type="entry name" value="trpA"/>
    <property type="match status" value="1"/>
</dbReference>